<keyword evidence="4" id="KW-1185">Reference proteome</keyword>
<sequence length="677" mass="77580">MWADQFEQSLCQASLRRTSLLVPVVSPPSASNVRISIQIRQKTLKLTDYIFTEYWRFLRARSHEIARFSLSTPSPPSAPVFQETVTMVTSDYTLRNRKIGPQGGENPAQEHKNNTVWSEEEITQLSKLAGQIRNRPDDQSKAKGHPRSIKRRRRSSNDAIVTDDTDEEDKNHAGGNRHNGGQGQRPTDSMRSHDSNFFKPRQTHDIAEDVPAPGVVSRIIAAAHVSSEHSSRTATSHCDAPRPLFAQSEVEQPIGNTPPRDNRDAELQLQIAKTANLESDLAAVKHELETLKDDLAREARARTNAEESFRKELESSSNARRTVEINTSDESRVLNQRLEEVAKQLQAEVDERREAERILAGKVKRYTEQAESANQATEEFLKRLDKLEQQFIKETESATQAHKKDREEFLKRLDKLEQQFIKETESATQAHKKDIEELSEELNKLEQQFIKESESADQARKKDRGELSEELNKLEQQFIKESESANQARKEDRGELSEELNKLEQQFIKELESANQARNKHREEIFEELNKLKKQFTERLETEAKARNAGLRTIAERCDQIDKQQELVREECLGAANGQKQQLGGEIDALKTRFDEFQNQPHDNERCETLREDLHNRMTRLELEDSNMRVDIDQIKEKAQKAEEDAQKSSLVKKDFFSVVQVLHGDGSGEHTDPQSV</sequence>
<feature type="coiled-coil region" evidence="1">
    <location>
        <begin position="274"/>
        <end position="531"/>
    </location>
</feature>
<comment type="caution">
    <text evidence="3">The sequence shown here is derived from an EMBL/GenBank/DDBJ whole genome shotgun (WGS) entry which is preliminary data.</text>
</comment>
<gene>
    <name evidence="3" type="ORF">DSM5745_00733</name>
</gene>
<dbReference type="Proteomes" id="UP000256690">
    <property type="component" value="Unassembled WGS sequence"/>
</dbReference>
<keyword evidence="1" id="KW-0175">Coiled coil</keyword>
<evidence type="ECO:0000313" key="4">
    <source>
        <dbReference type="Proteomes" id="UP000256690"/>
    </source>
</evidence>
<dbReference type="GeneID" id="38111103"/>
<dbReference type="EMBL" id="PVWQ01000001">
    <property type="protein sequence ID" value="RDW93411.1"/>
    <property type="molecule type" value="Genomic_DNA"/>
</dbReference>
<dbReference type="AlphaFoldDB" id="A0A3D8T4M4"/>
<reference evidence="3 4" key="1">
    <citation type="journal article" date="2018" name="IMA Fungus">
        <title>IMA Genome-F 9: Draft genome sequence of Annulohypoxylon stygium, Aspergillus mulundensis, Berkeleyomyces basicola (syn. Thielaviopsis basicola), Ceratocystis smalleyi, two Cercospora beticola strains, Coleophoma cylindrospora, Fusarium fracticaudum, Phialophora cf. hyalina, and Morchella septimelata.</title>
        <authorList>
            <person name="Wingfield B.D."/>
            <person name="Bills G.F."/>
            <person name="Dong Y."/>
            <person name="Huang W."/>
            <person name="Nel W.J."/>
            <person name="Swalarsk-Parry B.S."/>
            <person name="Vaghefi N."/>
            <person name="Wilken P.M."/>
            <person name="An Z."/>
            <person name="de Beer Z.W."/>
            <person name="De Vos L."/>
            <person name="Chen L."/>
            <person name="Duong T.A."/>
            <person name="Gao Y."/>
            <person name="Hammerbacher A."/>
            <person name="Kikkert J.R."/>
            <person name="Li Y."/>
            <person name="Li H."/>
            <person name="Li K."/>
            <person name="Li Q."/>
            <person name="Liu X."/>
            <person name="Ma X."/>
            <person name="Naidoo K."/>
            <person name="Pethybridge S.J."/>
            <person name="Sun J."/>
            <person name="Steenkamp E.T."/>
            <person name="van der Nest M.A."/>
            <person name="van Wyk S."/>
            <person name="Wingfield M.J."/>
            <person name="Xiong C."/>
            <person name="Yue Q."/>
            <person name="Zhang X."/>
        </authorList>
    </citation>
    <scope>NUCLEOTIDE SEQUENCE [LARGE SCALE GENOMIC DNA]</scope>
    <source>
        <strain evidence="3 4">DSM 5745</strain>
    </source>
</reference>
<feature type="region of interest" description="Disordered" evidence="2">
    <location>
        <begin position="96"/>
        <end position="116"/>
    </location>
</feature>
<feature type="compositionally biased region" description="Basic and acidic residues" evidence="2">
    <location>
        <begin position="188"/>
        <end position="197"/>
    </location>
</feature>
<feature type="compositionally biased region" description="Basic residues" evidence="2">
    <location>
        <begin position="142"/>
        <end position="154"/>
    </location>
</feature>
<feature type="coiled-coil region" evidence="1">
    <location>
        <begin position="580"/>
        <end position="652"/>
    </location>
</feature>
<dbReference type="STRING" id="1810919.A0A3D8T4M4"/>
<evidence type="ECO:0000256" key="2">
    <source>
        <dbReference type="SAM" id="MobiDB-lite"/>
    </source>
</evidence>
<proteinExistence type="predicted"/>
<evidence type="ECO:0000313" key="3">
    <source>
        <dbReference type="EMBL" id="RDW93411.1"/>
    </source>
</evidence>
<organism evidence="3 4">
    <name type="scientific">Aspergillus mulundensis</name>
    <dbReference type="NCBI Taxonomy" id="1810919"/>
    <lineage>
        <taxon>Eukaryota</taxon>
        <taxon>Fungi</taxon>
        <taxon>Dikarya</taxon>
        <taxon>Ascomycota</taxon>
        <taxon>Pezizomycotina</taxon>
        <taxon>Eurotiomycetes</taxon>
        <taxon>Eurotiomycetidae</taxon>
        <taxon>Eurotiales</taxon>
        <taxon>Aspergillaceae</taxon>
        <taxon>Aspergillus</taxon>
        <taxon>Aspergillus subgen. Nidulantes</taxon>
    </lineage>
</organism>
<dbReference type="RefSeq" id="XP_026608594.1">
    <property type="nucleotide sequence ID" value="XM_026742749.1"/>
</dbReference>
<feature type="region of interest" description="Disordered" evidence="2">
    <location>
        <begin position="130"/>
        <end position="197"/>
    </location>
</feature>
<accession>A0A3D8T4M4</accession>
<protein>
    <submittedName>
        <fullName evidence="3">Uncharacterized protein</fullName>
    </submittedName>
</protein>
<evidence type="ECO:0000256" key="1">
    <source>
        <dbReference type="SAM" id="Coils"/>
    </source>
</evidence>
<name>A0A3D8T4M4_9EURO</name>